<dbReference type="AlphaFoldDB" id="A0A5C9A3Z3"/>
<dbReference type="Proteomes" id="UP000321933">
    <property type="component" value="Unassembled WGS sequence"/>
</dbReference>
<comment type="caution">
    <text evidence="1">The sequence shown here is derived from an EMBL/GenBank/DDBJ whole genome shotgun (WGS) entry which is preliminary data.</text>
</comment>
<accession>A0A5C9A3Z3</accession>
<protein>
    <submittedName>
        <fullName evidence="1">YkgJ family cysteine cluster protein</fullName>
    </submittedName>
</protein>
<proteinExistence type="predicted"/>
<evidence type="ECO:0000313" key="1">
    <source>
        <dbReference type="EMBL" id="TXS94714.1"/>
    </source>
</evidence>
<dbReference type="Pfam" id="PF03692">
    <property type="entry name" value="CxxCxxCC"/>
    <property type="match status" value="1"/>
</dbReference>
<name>A0A5C9A3Z3_9GAMM</name>
<sequence length="200" mass="22061">MQRLRELARLVEAVFEELESTFAGYQRRTGLNCTSGCGACCNNPEVEASPLEMLPLALDLFDRGLAENTLTSLDNYSGFSCIHFVRHSLDGSRGECGIYRQRPSLCRMFGAAGVSGKFGQPRLSVCRSIKEEQPAAHLLALTNLDDDPPPRMSEGKEKVRQLDHSLGQRDFPINEALRAALEKVLLLACYSNEVPSDQVA</sequence>
<evidence type="ECO:0000313" key="2">
    <source>
        <dbReference type="Proteomes" id="UP000321933"/>
    </source>
</evidence>
<organism evidence="1 2">
    <name type="scientific">Parahaliea aestuarii</name>
    <dbReference type="NCBI Taxonomy" id="1852021"/>
    <lineage>
        <taxon>Bacteria</taxon>
        <taxon>Pseudomonadati</taxon>
        <taxon>Pseudomonadota</taxon>
        <taxon>Gammaproteobacteria</taxon>
        <taxon>Cellvibrionales</taxon>
        <taxon>Halieaceae</taxon>
        <taxon>Parahaliea</taxon>
    </lineage>
</organism>
<dbReference type="OrthoDB" id="9806610at2"/>
<gene>
    <name evidence="1" type="ORF">FVW59_02035</name>
</gene>
<dbReference type="RefSeq" id="WP_148062556.1">
    <property type="nucleotide sequence ID" value="NZ_VRYZ01000001.1"/>
</dbReference>
<dbReference type="EMBL" id="VRYZ01000001">
    <property type="protein sequence ID" value="TXS94714.1"/>
    <property type="molecule type" value="Genomic_DNA"/>
</dbReference>
<dbReference type="InterPro" id="IPR005358">
    <property type="entry name" value="Puta_zinc/iron-chelating_dom"/>
</dbReference>
<keyword evidence="2" id="KW-1185">Reference proteome</keyword>
<reference evidence="1 2" key="1">
    <citation type="submission" date="2019-08" db="EMBL/GenBank/DDBJ databases">
        <title>Parahaliea maris sp. nov., isolated from the surface seawater.</title>
        <authorList>
            <person name="Liu Y."/>
        </authorList>
    </citation>
    <scope>NUCLEOTIDE SEQUENCE [LARGE SCALE GENOMIC DNA]</scope>
    <source>
        <strain evidence="1 2">S2-26</strain>
    </source>
</reference>